<evidence type="ECO:0000256" key="1">
    <source>
        <dbReference type="ARBA" id="ARBA00004123"/>
    </source>
</evidence>
<keyword evidence="5" id="KW-0938">Abscisic acid signaling pathway</keyword>
<dbReference type="Pfam" id="PF00168">
    <property type="entry name" value="C2"/>
    <property type="match status" value="1"/>
</dbReference>
<dbReference type="Gene3D" id="2.60.40.150">
    <property type="entry name" value="C2 domain"/>
    <property type="match status" value="1"/>
</dbReference>
<keyword evidence="9" id="KW-0472">Membrane</keyword>
<reference evidence="13" key="1">
    <citation type="submission" date="2019-09" db="EMBL/GenBank/DDBJ databases">
        <title>Draft genome information of white flower Hibiscus syriacus.</title>
        <authorList>
            <person name="Kim Y.-M."/>
        </authorList>
    </citation>
    <scope>NUCLEOTIDE SEQUENCE [LARGE SCALE GENOMIC DNA]</scope>
    <source>
        <strain evidence="13">YM2019G1</strain>
    </source>
</reference>
<keyword evidence="10" id="KW-0539">Nucleus</keyword>
<comment type="caution">
    <text evidence="13">The sequence shown here is derived from an EMBL/GenBank/DDBJ whole genome shotgun (WGS) entry which is preliminary data.</text>
</comment>
<evidence type="ECO:0000256" key="5">
    <source>
        <dbReference type="ARBA" id="ARBA00022682"/>
    </source>
</evidence>
<accession>A0A6A2XIH2</accession>
<keyword evidence="7" id="KW-0106">Calcium</keyword>
<dbReference type="PROSITE" id="PS50004">
    <property type="entry name" value="C2"/>
    <property type="match status" value="1"/>
</dbReference>
<evidence type="ECO:0000256" key="6">
    <source>
        <dbReference type="ARBA" id="ARBA00022723"/>
    </source>
</evidence>
<dbReference type="PANTHER" id="PTHR45933">
    <property type="entry name" value="PROTEIN C2-DOMAIN ABA-RELATED 4"/>
    <property type="match status" value="1"/>
</dbReference>
<keyword evidence="6" id="KW-0479">Metal-binding</keyword>
<dbReference type="GO" id="GO:0005634">
    <property type="term" value="C:nucleus"/>
    <property type="evidence" value="ECO:0007669"/>
    <property type="project" value="UniProtKB-SubCell"/>
</dbReference>
<comment type="similarity">
    <text evidence="11">Belongs to the plant CAR protein family.</text>
</comment>
<dbReference type="InterPro" id="IPR035892">
    <property type="entry name" value="C2_domain_sf"/>
</dbReference>
<dbReference type="InterPro" id="IPR044562">
    <property type="entry name" value="CAR1-11"/>
</dbReference>
<comment type="subcellular location">
    <subcellularLocation>
        <location evidence="2">Cell membrane</location>
    </subcellularLocation>
    <subcellularLocation>
        <location evidence="1">Nucleus</location>
    </subcellularLocation>
</comment>
<keyword evidence="8" id="KW-0446">Lipid-binding</keyword>
<dbReference type="AlphaFoldDB" id="A0A6A2XIH2"/>
<name>A0A6A2XIH2_HIBSY</name>
<dbReference type="PANTHER" id="PTHR45933:SF5">
    <property type="entry name" value="PROTEIN C2-DOMAIN ABA-RELATED 4"/>
    <property type="match status" value="1"/>
</dbReference>
<keyword evidence="4" id="KW-1003">Cell membrane</keyword>
<evidence type="ECO:0000313" key="13">
    <source>
        <dbReference type="EMBL" id="KAE8675603.1"/>
    </source>
</evidence>
<protein>
    <recommendedName>
        <fullName evidence="12">C2 domain-containing protein</fullName>
    </recommendedName>
</protein>
<dbReference type="GO" id="GO:0009738">
    <property type="term" value="P:abscisic acid-activated signaling pathway"/>
    <property type="evidence" value="ECO:0007669"/>
    <property type="project" value="UniProtKB-KW"/>
</dbReference>
<evidence type="ECO:0000259" key="12">
    <source>
        <dbReference type="PROSITE" id="PS50004"/>
    </source>
</evidence>
<feature type="domain" description="C2" evidence="12">
    <location>
        <begin position="8"/>
        <end position="78"/>
    </location>
</feature>
<keyword evidence="3" id="KW-0343">GTPase activation</keyword>
<dbReference type="SUPFAM" id="SSF49562">
    <property type="entry name" value="C2 domain (Calcium/lipid-binding domain, CaLB)"/>
    <property type="match status" value="1"/>
</dbReference>
<sequence length="78" mass="8900">MHNLIVGSPKEGSETITSLMENFMGLLRVHVKQGVNLAVRDVRSSDPYAIKMGQQRLKTRILKKDVNPEWNDYLTLSM</sequence>
<dbReference type="InterPro" id="IPR000008">
    <property type="entry name" value="C2_dom"/>
</dbReference>
<gene>
    <name evidence="13" type="ORF">F3Y22_tig00111659pilonHSYRG00204</name>
</gene>
<dbReference type="Proteomes" id="UP000436088">
    <property type="component" value="Unassembled WGS sequence"/>
</dbReference>
<evidence type="ECO:0000256" key="10">
    <source>
        <dbReference type="ARBA" id="ARBA00023242"/>
    </source>
</evidence>
<organism evidence="13 14">
    <name type="scientific">Hibiscus syriacus</name>
    <name type="common">Rose of Sharon</name>
    <dbReference type="NCBI Taxonomy" id="106335"/>
    <lineage>
        <taxon>Eukaryota</taxon>
        <taxon>Viridiplantae</taxon>
        <taxon>Streptophyta</taxon>
        <taxon>Embryophyta</taxon>
        <taxon>Tracheophyta</taxon>
        <taxon>Spermatophyta</taxon>
        <taxon>Magnoliopsida</taxon>
        <taxon>eudicotyledons</taxon>
        <taxon>Gunneridae</taxon>
        <taxon>Pentapetalae</taxon>
        <taxon>rosids</taxon>
        <taxon>malvids</taxon>
        <taxon>Malvales</taxon>
        <taxon>Malvaceae</taxon>
        <taxon>Malvoideae</taxon>
        <taxon>Hibiscus</taxon>
    </lineage>
</organism>
<evidence type="ECO:0000256" key="8">
    <source>
        <dbReference type="ARBA" id="ARBA00023121"/>
    </source>
</evidence>
<dbReference type="GO" id="GO:0046872">
    <property type="term" value="F:metal ion binding"/>
    <property type="evidence" value="ECO:0007669"/>
    <property type="project" value="UniProtKB-KW"/>
</dbReference>
<dbReference type="GO" id="GO:0008289">
    <property type="term" value="F:lipid binding"/>
    <property type="evidence" value="ECO:0007669"/>
    <property type="project" value="UniProtKB-KW"/>
</dbReference>
<evidence type="ECO:0000256" key="7">
    <source>
        <dbReference type="ARBA" id="ARBA00022837"/>
    </source>
</evidence>
<dbReference type="GO" id="GO:0005096">
    <property type="term" value="F:GTPase activator activity"/>
    <property type="evidence" value="ECO:0007669"/>
    <property type="project" value="UniProtKB-KW"/>
</dbReference>
<evidence type="ECO:0000256" key="2">
    <source>
        <dbReference type="ARBA" id="ARBA00004236"/>
    </source>
</evidence>
<evidence type="ECO:0000313" key="14">
    <source>
        <dbReference type="Proteomes" id="UP000436088"/>
    </source>
</evidence>
<evidence type="ECO:0000256" key="9">
    <source>
        <dbReference type="ARBA" id="ARBA00023136"/>
    </source>
</evidence>
<dbReference type="EMBL" id="VEPZ02001398">
    <property type="protein sequence ID" value="KAE8675603.1"/>
    <property type="molecule type" value="Genomic_DNA"/>
</dbReference>
<evidence type="ECO:0000256" key="4">
    <source>
        <dbReference type="ARBA" id="ARBA00022475"/>
    </source>
</evidence>
<evidence type="ECO:0000256" key="3">
    <source>
        <dbReference type="ARBA" id="ARBA00022468"/>
    </source>
</evidence>
<keyword evidence="14" id="KW-1185">Reference proteome</keyword>
<evidence type="ECO:0000256" key="11">
    <source>
        <dbReference type="ARBA" id="ARBA00024037"/>
    </source>
</evidence>
<proteinExistence type="inferred from homology"/>
<dbReference type="GO" id="GO:0005886">
    <property type="term" value="C:plasma membrane"/>
    <property type="evidence" value="ECO:0007669"/>
    <property type="project" value="UniProtKB-SubCell"/>
</dbReference>